<dbReference type="Proteomes" id="UP000254939">
    <property type="component" value="Unassembled WGS sequence"/>
</dbReference>
<evidence type="ECO:0008006" key="6">
    <source>
        <dbReference type="Google" id="ProtNLM"/>
    </source>
</evidence>
<dbReference type="InterPro" id="IPR029044">
    <property type="entry name" value="Nucleotide-diphossugar_trans"/>
</dbReference>
<dbReference type="PANTHER" id="PTHR13778:SF47">
    <property type="entry name" value="LIPOPOLYSACCHARIDE 1,3-GALACTOSYLTRANSFERASE"/>
    <property type="match status" value="1"/>
</dbReference>
<dbReference type="AlphaFoldDB" id="A0A370KSY6"/>
<organism evidence="4 5">
    <name type="scientific">Rhizobium grahamii</name>
    <dbReference type="NCBI Taxonomy" id="1120045"/>
    <lineage>
        <taxon>Bacteria</taxon>
        <taxon>Pseudomonadati</taxon>
        <taxon>Pseudomonadota</taxon>
        <taxon>Alphaproteobacteria</taxon>
        <taxon>Hyphomicrobiales</taxon>
        <taxon>Rhizobiaceae</taxon>
        <taxon>Rhizobium/Agrobacterium group</taxon>
        <taxon>Rhizobium</taxon>
    </lineage>
</organism>
<dbReference type="InterPro" id="IPR002495">
    <property type="entry name" value="Glyco_trans_8"/>
</dbReference>
<reference evidence="4 5" key="1">
    <citation type="submission" date="2017-03" db="EMBL/GenBank/DDBJ databases">
        <title>Genome analysis of Rhizobial strains effectives or ineffectives for nitrogen fixation isolated from bean seeds.</title>
        <authorList>
            <person name="Peralta H."/>
            <person name="Aguilar-Vera A."/>
            <person name="Mora Y."/>
            <person name="Vargas-Lagunas C."/>
            <person name="Girard L."/>
            <person name="Mora J."/>
        </authorList>
    </citation>
    <scope>NUCLEOTIDE SEQUENCE [LARGE SCALE GENOMIC DNA]</scope>
    <source>
        <strain evidence="4 5">CCGM3</strain>
    </source>
</reference>
<dbReference type="Gene3D" id="3.90.550.10">
    <property type="entry name" value="Spore Coat Polysaccharide Biosynthesis Protein SpsA, Chain A"/>
    <property type="match status" value="1"/>
</dbReference>
<evidence type="ECO:0000256" key="3">
    <source>
        <dbReference type="ARBA" id="ARBA00022723"/>
    </source>
</evidence>
<comment type="caution">
    <text evidence="4">The sequence shown here is derived from an EMBL/GenBank/DDBJ whole genome shotgun (WGS) entry which is preliminary data.</text>
</comment>
<dbReference type="InterPro" id="IPR050748">
    <property type="entry name" value="Glycosyltrans_8_dom-fam"/>
</dbReference>
<proteinExistence type="predicted"/>
<evidence type="ECO:0000313" key="5">
    <source>
        <dbReference type="Proteomes" id="UP000254939"/>
    </source>
</evidence>
<dbReference type="Pfam" id="PF01501">
    <property type="entry name" value="Glyco_transf_8"/>
    <property type="match status" value="1"/>
</dbReference>
<dbReference type="PANTHER" id="PTHR13778">
    <property type="entry name" value="GLYCOSYLTRANSFERASE 8 DOMAIN-CONTAINING PROTEIN"/>
    <property type="match status" value="1"/>
</dbReference>
<dbReference type="GO" id="GO:0016757">
    <property type="term" value="F:glycosyltransferase activity"/>
    <property type="evidence" value="ECO:0007669"/>
    <property type="project" value="UniProtKB-KW"/>
</dbReference>
<evidence type="ECO:0000256" key="1">
    <source>
        <dbReference type="ARBA" id="ARBA00022676"/>
    </source>
</evidence>
<keyword evidence="2" id="KW-0808">Transferase</keyword>
<accession>A0A370KSY6</accession>
<dbReference type="GO" id="GO:0046872">
    <property type="term" value="F:metal ion binding"/>
    <property type="evidence" value="ECO:0007669"/>
    <property type="project" value="UniProtKB-KW"/>
</dbReference>
<dbReference type="EMBL" id="NAAC01000007">
    <property type="protein sequence ID" value="RDJ13758.1"/>
    <property type="molecule type" value="Genomic_DNA"/>
</dbReference>
<sequence>MLYSLEVNGDVPDAELWVIGDGLRQSDKNKIQACTSREINFYDLDDGTVQHIDGLKTTSNWSRVVYARLFLPELLPPDRGNLLYLDADTMIKGSLRPLQDMDMSNAVAAALGGPSRHNRQLGRPETAFYFNSGVVLLNVGEWQKQGLTTRAIELLRGGIFGFPDQDVLNLLAEGQTIALEPKWNHQHAKSIPSDVRIIHFTHAKPNTTYCIHPEKATFLECRSKTPWANARLRTKMDRRLNRIAHSVKRRWDHLNKALRG</sequence>
<name>A0A370KSY6_9HYPH</name>
<keyword evidence="3" id="KW-0479">Metal-binding</keyword>
<evidence type="ECO:0000256" key="2">
    <source>
        <dbReference type="ARBA" id="ARBA00022679"/>
    </source>
</evidence>
<dbReference type="CDD" id="cd04194">
    <property type="entry name" value="GT8_A4GalT_like"/>
    <property type="match status" value="1"/>
</dbReference>
<evidence type="ECO:0000313" key="4">
    <source>
        <dbReference type="EMBL" id="RDJ13758.1"/>
    </source>
</evidence>
<dbReference type="SUPFAM" id="SSF53448">
    <property type="entry name" value="Nucleotide-diphospho-sugar transferases"/>
    <property type="match status" value="1"/>
</dbReference>
<gene>
    <name evidence="4" type="ORF">B5K06_07205</name>
</gene>
<protein>
    <recommendedName>
        <fullName evidence="6">Glycosyltransferase family 8 protein</fullName>
    </recommendedName>
</protein>
<keyword evidence="1" id="KW-0328">Glycosyltransferase</keyword>